<evidence type="ECO:0000256" key="1">
    <source>
        <dbReference type="SAM" id="SignalP"/>
    </source>
</evidence>
<evidence type="ECO:0008006" key="6">
    <source>
        <dbReference type="Google" id="ProtNLM"/>
    </source>
</evidence>
<keyword evidence="4" id="KW-1185">Reference proteome</keyword>
<evidence type="ECO:0000313" key="4">
    <source>
        <dbReference type="Proteomes" id="UP000534306"/>
    </source>
</evidence>
<dbReference type="Proteomes" id="UP000534306">
    <property type="component" value="Unassembled WGS sequence"/>
</dbReference>
<dbReference type="RefSeq" id="WP_171678372.1">
    <property type="nucleotide sequence ID" value="NZ_BAAAGT010000001.1"/>
</dbReference>
<dbReference type="AlphaFoldDB" id="A0A7Y4P4H7"/>
<evidence type="ECO:0000313" key="3">
    <source>
        <dbReference type="EMBL" id="NOL45140.1"/>
    </source>
</evidence>
<dbReference type="EMBL" id="JACHKF010000001">
    <property type="protein sequence ID" value="MBB6566140.1"/>
    <property type="molecule type" value="Genomic_DNA"/>
</dbReference>
<protein>
    <recommendedName>
        <fullName evidence="6">LGFP repeat-containing protein</fullName>
    </recommendedName>
</protein>
<evidence type="ECO:0000313" key="2">
    <source>
        <dbReference type="EMBL" id="MBB6566140.1"/>
    </source>
</evidence>
<evidence type="ECO:0000313" key="5">
    <source>
        <dbReference type="Proteomes" id="UP000553957"/>
    </source>
</evidence>
<dbReference type="Proteomes" id="UP000553957">
    <property type="component" value="Unassembled WGS sequence"/>
</dbReference>
<name>A0A7Y4P4H7_9ACTN</name>
<dbReference type="EMBL" id="JABJRC010000010">
    <property type="protein sequence ID" value="NOL45140.1"/>
    <property type="molecule type" value="Genomic_DNA"/>
</dbReference>
<organism evidence="3 4">
    <name type="scientific">Kribbella sandramycini</name>
    <dbReference type="NCBI Taxonomy" id="60450"/>
    <lineage>
        <taxon>Bacteria</taxon>
        <taxon>Bacillati</taxon>
        <taxon>Actinomycetota</taxon>
        <taxon>Actinomycetes</taxon>
        <taxon>Propionibacteriales</taxon>
        <taxon>Kribbellaceae</taxon>
        <taxon>Kribbella</taxon>
    </lineage>
</organism>
<gene>
    <name evidence="2" type="ORF">HNR71_001777</name>
    <name evidence="3" type="ORF">HPO96_33315</name>
</gene>
<proteinExistence type="predicted"/>
<feature type="chain" id="PRO_5036218060" description="LGFP repeat-containing protein" evidence="1">
    <location>
        <begin position="24"/>
        <end position="616"/>
    </location>
</feature>
<reference evidence="3 4" key="1">
    <citation type="submission" date="2020-05" db="EMBL/GenBank/DDBJ databases">
        <title>Genome sequence of Kribbella sandramycini ATCC 39419.</title>
        <authorList>
            <person name="Maclea K.S."/>
            <person name="Fair J.L."/>
        </authorList>
    </citation>
    <scope>NUCLEOTIDE SEQUENCE [LARGE SCALE GENOMIC DNA]</scope>
    <source>
        <strain evidence="3 4">ATCC 39419</strain>
    </source>
</reference>
<comment type="caution">
    <text evidence="3">The sequence shown here is derived from an EMBL/GenBank/DDBJ whole genome shotgun (WGS) entry which is preliminary data.</text>
</comment>
<sequence>MLLRVLTMTLLAGALAVPTQAQAADPTPCTGVKVGPAQEVVSNATRRGLGLEGWADTAYGVLSAGGGKYDFLAVAALVPKEGKNQSIAVTKGTLDNPVSDGVSQLAPVVGLPAGYDYGGGGPVYRDAASGIILQMLHLEQSTPGGFYSTLHLGRFDPATKRTTYLGPLAAPRATKDQVAALRAAADMGTPAFTARDGYLYVHFPDYFIPAGGGYGSTALSVARAPLADVLSAAADKRVVPWHKYLDGRWDSPAVGGASSDVRPGERGAWHPNVVRTAGGGSLLVQGVSPNEFVLSNSSDGILSWSAAVPLFRDPDKFNAYPTVVGTGADPAVVGNEFYVYYLQWNTMNQDWTTAQMMRRLVSCTGGIEQGLTALVRSDNGSRHRVTTAPVTERGFYPTRTWMLESGSKPGTVPVYSCRSGAQDQFVSTNADCEGTSFLQTLGWIYAAPPSAPSVALYRCHVPGLDDHYLSTDTGCENSKAINESRVGYALSTTRVAFSRFFNGSERWVTSGAVTSAYAAQKRWFIEGTQQPGTAALYGCSYGIPNGTNHFISVDAGCEGQTRLRTEGWIHASPSGAATTPLYRCYLPSTYDHFLGGADCDGVGGARREGLMGYVVP</sequence>
<feature type="signal peptide" evidence="1">
    <location>
        <begin position="1"/>
        <end position="23"/>
    </location>
</feature>
<reference evidence="2 5" key="2">
    <citation type="submission" date="2020-08" db="EMBL/GenBank/DDBJ databases">
        <title>Sequencing the genomes of 1000 actinobacteria strains.</title>
        <authorList>
            <person name="Klenk H.-P."/>
        </authorList>
    </citation>
    <scope>NUCLEOTIDE SEQUENCE [LARGE SCALE GENOMIC DNA]</scope>
    <source>
        <strain evidence="2 5">DSM 15626</strain>
    </source>
</reference>
<accession>A0A7Y4P4H7</accession>
<keyword evidence="1" id="KW-0732">Signal</keyword>